<comment type="caution">
    <text evidence="1">The sequence shown here is derived from an EMBL/GenBank/DDBJ whole genome shotgun (WGS) entry which is preliminary data.</text>
</comment>
<dbReference type="RefSeq" id="XP_060301768.1">
    <property type="nucleotide sequence ID" value="XM_060439038.1"/>
</dbReference>
<protein>
    <submittedName>
        <fullName evidence="1">Uncharacterized protein</fullName>
    </submittedName>
</protein>
<dbReference type="GeneID" id="85322308"/>
<dbReference type="EMBL" id="JAUIRO010000001">
    <property type="protein sequence ID" value="KAK0732891.1"/>
    <property type="molecule type" value="Genomic_DNA"/>
</dbReference>
<dbReference type="Proteomes" id="UP001172101">
    <property type="component" value="Unassembled WGS sequence"/>
</dbReference>
<sequence>MDPMWRICPRRIIPWDDFPAKQEQIWDLLSASTMFSSNAAFPSQYQLEYVKSRLKPIGSEIGLRDFQRNVVENAVKSLIAAVPEDPVLRITLGMRGTAHRKARGKGNLADQFYIYRKPD</sequence>
<keyword evidence="2" id="KW-1185">Reference proteome</keyword>
<proteinExistence type="predicted"/>
<organism evidence="1 2">
    <name type="scientific">Lasiosphaeria miniovina</name>
    <dbReference type="NCBI Taxonomy" id="1954250"/>
    <lineage>
        <taxon>Eukaryota</taxon>
        <taxon>Fungi</taxon>
        <taxon>Dikarya</taxon>
        <taxon>Ascomycota</taxon>
        <taxon>Pezizomycotina</taxon>
        <taxon>Sordariomycetes</taxon>
        <taxon>Sordariomycetidae</taxon>
        <taxon>Sordariales</taxon>
        <taxon>Lasiosphaeriaceae</taxon>
        <taxon>Lasiosphaeria</taxon>
    </lineage>
</organism>
<dbReference type="AlphaFoldDB" id="A0AA40ED00"/>
<evidence type="ECO:0000313" key="2">
    <source>
        <dbReference type="Proteomes" id="UP001172101"/>
    </source>
</evidence>
<reference evidence="1" key="1">
    <citation type="submission" date="2023-06" db="EMBL/GenBank/DDBJ databases">
        <title>Genome-scale phylogeny and comparative genomics of the fungal order Sordariales.</title>
        <authorList>
            <consortium name="Lawrence Berkeley National Laboratory"/>
            <person name="Hensen N."/>
            <person name="Bonometti L."/>
            <person name="Westerberg I."/>
            <person name="Brannstrom I.O."/>
            <person name="Guillou S."/>
            <person name="Cros-Aarteil S."/>
            <person name="Calhoun S."/>
            <person name="Haridas S."/>
            <person name="Kuo A."/>
            <person name="Mondo S."/>
            <person name="Pangilinan J."/>
            <person name="Riley R."/>
            <person name="LaButti K."/>
            <person name="Andreopoulos B."/>
            <person name="Lipzen A."/>
            <person name="Chen C."/>
            <person name="Yanf M."/>
            <person name="Daum C."/>
            <person name="Ng V."/>
            <person name="Clum A."/>
            <person name="Steindorff A."/>
            <person name="Ohm R."/>
            <person name="Martin F."/>
            <person name="Silar P."/>
            <person name="Natvig D."/>
            <person name="Lalanne C."/>
            <person name="Gautier V."/>
            <person name="Ament-velasquez S.L."/>
            <person name="Kruys A."/>
            <person name="Hutchinson M.I."/>
            <person name="Powell A.J."/>
            <person name="Barry K."/>
            <person name="Miller A.N."/>
            <person name="Grigoriev I.V."/>
            <person name="Debuchy R."/>
            <person name="Gladieux P."/>
            <person name="Thoren M.H."/>
            <person name="Johannesson H."/>
        </authorList>
    </citation>
    <scope>NUCLEOTIDE SEQUENCE</scope>
    <source>
        <strain evidence="1">SMH2392-1A</strain>
    </source>
</reference>
<accession>A0AA40ED00</accession>
<gene>
    <name evidence="1" type="ORF">B0T26DRAFT_669359</name>
</gene>
<name>A0AA40ED00_9PEZI</name>
<evidence type="ECO:0000313" key="1">
    <source>
        <dbReference type="EMBL" id="KAK0732891.1"/>
    </source>
</evidence>